<keyword evidence="3" id="KW-1185">Reference proteome</keyword>
<accession>A0A667WIA4</accession>
<reference evidence="2" key="1">
    <citation type="submission" date="2019-06" db="EMBL/GenBank/DDBJ databases">
        <authorList>
            <consortium name="Wellcome Sanger Institute Data Sharing"/>
        </authorList>
    </citation>
    <scope>NUCLEOTIDE SEQUENCE [LARGE SCALE GENOMIC DNA]</scope>
</reference>
<feature type="region of interest" description="Disordered" evidence="1">
    <location>
        <begin position="1"/>
        <end position="110"/>
    </location>
</feature>
<proteinExistence type="predicted"/>
<dbReference type="GeneTree" id="ENSGT01150000287816"/>
<dbReference type="AlphaFoldDB" id="A0A667WIA4"/>
<sequence length="243" mass="26162">VCSPPRPQSVCSPPRPQSVCSPPRPQSVCSPPRPQSVCSPPRPQRVCSPPRPQSVCSPPRPQSVCSPPRPQRVCSPPRPQSVCSPPRPQSVCSPPRPQRVCSPPRPQSVSDVRSKEIGTVCADCEVLVMYASQPNFHCAGSASPCAESRRGFRWRAFGAPRRSLLAQNCHCAKPNLSAPPPAALPLPSRRTSVCEIWTLSASRVSPVETSSARGSPHCATLRCAGKLEPTVCPLTILYRRCSI</sequence>
<evidence type="ECO:0000256" key="1">
    <source>
        <dbReference type="SAM" id="MobiDB-lite"/>
    </source>
</evidence>
<name>A0A667WIA4_9TELE</name>
<reference evidence="2" key="3">
    <citation type="submission" date="2025-09" db="UniProtKB">
        <authorList>
            <consortium name="Ensembl"/>
        </authorList>
    </citation>
    <scope>IDENTIFICATION</scope>
</reference>
<dbReference type="Proteomes" id="UP000472263">
    <property type="component" value="Chromosome 23"/>
</dbReference>
<protein>
    <submittedName>
        <fullName evidence="2">Uncharacterized protein</fullName>
    </submittedName>
</protein>
<reference evidence="2" key="2">
    <citation type="submission" date="2025-08" db="UniProtKB">
        <authorList>
            <consortium name="Ensembl"/>
        </authorList>
    </citation>
    <scope>IDENTIFICATION</scope>
</reference>
<evidence type="ECO:0000313" key="3">
    <source>
        <dbReference type="Proteomes" id="UP000472263"/>
    </source>
</evidence>
<dbReference type="InParanoid" id="A0A667WIA4"/>
<dbReference type="Ensembl" id="ENSMMDT00005005289.1">
    <property type="protein sequence ID" value="ENSMMDP00005005145.1"/>
    <property type="gene ID" value="ENSMMDG00005002866.1"/>
</dbReference>
<evidence type="ECO:0000313" key="2">
    <source>
        <dbReference type="Ensembl" id="ENSMMDP00005005145.1"/>
    </source>
</evidence>
<organism evidence="2 3">
    <name type="scientific">Myripristis murdjan</name>
    <name type="common">pinecone soldierfish</name>
    <dbReference type="NCBI Taxonomy" id="586833"/>
    <lineage>
        <taxon>Eukaryota</taxon>
        <taxon>Metazoa</taxon>
        <taxon>Chordata</taxon>
        <taxon>Craniata</taxon>
        <taxon>Vertebrata</taxon>
        <taxon>Euteleostomi</taxon>
        <taxon>Actinopterygii</taxon>
        <taxon>Neopterygii</taxon>
        <taxon>Teleostei</taxon>
        <taxon>Neoteleostei</taxon>
        <taxon>Acanthomorphata</taxon>
        <taxon>Holocentriformes</taxon>
        <taxon>Holocentridae</taxon>
        <taxon>Myripristis</taxon>
    </lineage>
</organism>